<dbReference type="AlphaFoldDB" id="A0A316DEZ8"/>
<dbReference type="Pfam" id="PF13683">
    <property type="entry name" value="rve_3"/>
    <property type="match status" value="1"/>
</dbReference>
<reference evidence="2 3" key="1">
    <citation type="submission" date="2018-05" db="EMBL/GenBank/DDBJ databases">
        <title>Genomic Encyclopedia of Type Strains, Phase IV (KMG-IV): sequencing the most valuable type-strain genomes for metagenomic binning, comparative biology and taxonomic classification.</title>
        <authorList>
            <person name="Goeker M."/>
        </authorList>
    </citation>
    <scope>NUCLEOTIDE SEQUENCE [LARGE SCALE GENOMIC DNA]</scope>
    <source>
        <strain evidence="2 3">DSM 18773</strain>
    </source>
</reference>
<sequence>MEHERIPPKTPSKNAHIESFHAVLEDECLRRSEFEMFAEAHEAVLEFINFYNERRIHGSLYDLSLKEFGSSKRWTGKTVGCEAVIA</sequence>
<dbReference type="Proteomes" id="UP000245634">
    <property type="component" value="Unassembled WGS sequence"/>
</dbReference>
<comment type="caution">
    <text evidence="2">The sequence shown here is derived from an EMBL/GenBank/DDBJ whole genome shotgun (WGS) entry which is preliminary data.</text>
</comment>
<dbReference type="GO" id="GO:0015074">
    <property type="term" value="P:DNA integration"/>
    <property type="evidence" value="ECO:0007669"/>
    <property type="project" value="InterPro"/>
</dbReference>
<dbReference type="GO" id="GO:0003676">
    <property type="term" value="F:nucleic acid binding"/>
    <property type="evidence" value="ECO:0007669"/>
    <property type="project" value="InterPro"/>
</dbReference>
<feature type="domain" description="Integrase catalytic" evidence="1">
    <location>
        <begin position="2"/>
        <end position="61"/>
    </location>
</feature>
<proteinExistence type="predicted"/>
<name>A0A316DEZ8_9BACL</name>
<dbReference type="EMBL" id="QGGL01000001">
    <property type="protein sequence ID" value="PWK16142.1"/>
    <property type="molecule type" value="Genomic_DNA"/>
</dbReference>
<organism evidence="2 3">
    <name type="scientific">Tumebacillus permanentifrigoris</name>
    <dbReference type="NCBI Taxonomy" id="378543"/>
    <lineage>
        <taxon>Bacteria</taxon>
        <taxon>Bacillati</taxon>
        <taxon>Bacillota</taxon>
        <taxon>Bacilli</taxon>
        <taxon>Bacillales</taxon>
        <taxon>Alicyclobacillaceae</taxon>
        <taxon>Tumebacillus</taxon>
    </lineage>
</organism>
<dbReference type="SUPFAM" id="SSF53098">
    <property type="entry name" value="Ribonuclease H-like"/>
    <property type="match status" value="1"/>
</dbReference>
<dbReference type="InterPro" id="IPR036397">
    <property type="entry name" value="RNaseH_sf"/>
</dbReference>
<gene>
    <name evidence="2" type="ORF">C7459_1012</name>
</gene>
<dbReference type="InterPro" id="IPR001584">
    <property type="entry name" value="Integrase_cat-core"/>
</dbReference>
<dbReference type="Gene3D" id="3.30.420.10">
    <property type="entry name" value="Ribonuclease H-like superfamily/Ribonuclease H"/>
    <property type="match status" value="1"/>
</dbReference>
<protein>
    <submittedName>
        <fullName evidence="2">Integrase-like protein</fullName>
    </submittedName>
</protein>
<evidence type="ECO:0000259" key="1">
    <source>
        <dbReference type="Pfam" id="PF13683"/>
    </source>
</evidence>
<dbReference type="RefSeq" id="WP_170119172.1">
    <property type="nucleotide sequence ID" value="NZ_QGGL01000001.1"/>
</dbReference>
<keyword evidence="3" id="KW-1185">Reference proteome</keyword>
<evidence type="ECO:0000313" key="2">
    <source>
        <dbReference type="EMBL" id="PWK16142.1"/>
    </source>
</evidence>
<dbReference type="InterPro" id="IPR012337">
    <property type="entry name" value="RNaseH-like_sf"/>
</dbReference>
<accession>A0A316DEZ8</accession>
<evidence type="ECO:0000313" key="3">
    <source>
        <dbReference type="Proteomes" id="UP000245634"/>
    </source>
</evidence>